<evidence type="ECO:0000256" key="1">
    <source>
        <dbReference type="ARBA" id="ARBA00022729"/>
    </source>
</evidence>
<sequence length="410" mass="44119">MRVAVHAPFGIRKLCIPKEAKSPLEWAGTNSKEVSSMFSTKDLSRRGFLNMGAMAGAGALLSGTGLIRPASAASPLAPIAAEDALIAFGHTGPTSDEGWTWAHDQGMKAVEAAFPGIKTTFVESIPYSADATRIFRQFVSEGANMVFATSSYGDFLYDVAKRAPDVAFYECDGRAPLDNLGNYYVQHWYPSYVAGIAAGAMSASGKLGYIGSFPVPSVYSGTNAFLMGARTVNPEATLQTIIINSWFDPQAATQAGTALLDNGCDVLFGIMDEAGYLQVAQERGAKAVMWNTDLRRYGPDAYITSVMVDFKAFYVEQVRRRLEGTWTPTADLLPLSGGVDRDAWGATVPAEVAAKADMARTKMLTEGWNPFVGEIKDSKGNVKVAAGQAMTEQELYHWNWSVEGVFGLDS</sequence>
<gene>
    <name evidence="3" type="ORF">PAM7971_02913</name>
</gene>
<keyword evidence="1" id="KW-0732">Signal</keyword>
<name>A0A1Y5TB80_9RHOB</name>
<proteinExistence type="predicted"/>
<dbReference type="Proteomes" id="UP000193307">
    <property type="component" value="Unassembled WGS sequence"/>
</dbReference>
<dbReference type="GO" id="GO:0005886">
    <property type="term" value="C:plasma membrane"/>
    <property type="evidence" value="ECO:0007669"/>
    <property type="project" value="InterPro"/>
</dbReference>
<dbReference type="AlphaFoldDB" id="A0A1Y5TB80"/>
<keyword evidence="4" id="KW-1185">Reference proteome</keyword>
<dbReference type="InterPro" id="IPR019546">
    <property type="entry name" value="TAT_signal_bac_arc"/>
</dbReference>
<organism evidence="3 4">
    <name type="scientific">Pacificibacter marinus</name>
    <dbReference type="NCBI Taxonomy" id="658057"/>
    <lineage>
        <taxon>Bacteria</taxon>
        <taxon>Pseudomonadati</taxon>
        <taxon>Pseudomonadota</taxon>
        <taxon>Alphaproteobacteria</taxon>
        <taxon>Rhodobacterales</taxon>
        <taxon>Roseobacteraceae</taxon>
        <taxon>Pacificibacter</taxon>
    </lineage>
</organism>
<dbReference type="NCBIfam" id="TIGR01409">
    <property type="entry name" value="TAT_signal_seq"/>
    <property type="match status" value="1"/>
</dbReference>
<dbReference type="EMBL" id="FWFW01000010">
    <property type="protein sequence ID" value="SLN56447.1"/>
    <property type="molecule type" value="Genomic_DNA"/>
</dbReference>
<evidence type="ECO:0000259" key="2">
    <source>
        <dbReference type="Pfam" id="PF02608"/>
    </source>
</evidence>
<dbReference type="CDD" id="cd19963">
    <property type="entry name" value="PBP1_BMP-like"/>
    <property type="match status" value="1"/>
</dbReference>
<dbReference type="InterPro" id="IPR003760">
    <property type="entry name" value="PnrA-like"/>
</dbReference>
<dbReference type="PANTHER" id="PTHR43208:SF1">
    <property type="entry name" value="ABC TRANSPORTER SUBSTRATE-BINDING PROTEIN"/>
    <property type="match status" value="1"/>
</dbReference>
<evidence type="ECO:0000313" key="4">
    <source>
        <dbReference type="Proteomes" id="UP000193307"/>
    </source>
</evidence>
<feature type="domain" description="ABC transporter substrate-binding protein PnrA-like" evidence="2">
    <location>
        <begin position="86"/>
        <end position="325"/>
    </location>
</feature>
<protein>
    <submittedName>
        <fullName evidence="3">Purine-binding protein</fullName>
    </submittedName>
</protein>
<dbReference type="PROSITE" id="PS51318">
    <property type="entry name" value="TAT"/>
    <property type="match status" value="1"/>
</dbReference>
<evidence type="ECO:0000313" key="3">
    <source>
        <dbReference type="EMBL" id="SLN56447.1"/>
    </source>
</evidence>
<dbReference type="Gene3D" id="3.40.50.2300">
    <property type="match status" value="2"/>
</dbReference>
<dbReference type="STRING" id="658057.SAMN04488032_11451"/>
<dbReference type="InterPro" id="IPR052910">
    <property type="entry name" value="ABC-Purine-Binding"/>
</dbReference>
<reference evidence="3 4" key="1">
    <citation type="submission" date="2017-03" db="EMBL/GenBank/DDBJ databases">
        <authorList>
            <person name="Afonso C.L."/>
            <person name="Miller P.J."/>
            <person name="Scott M.A."/>
            <person name="Spackman E."/>
            <person name="Goraichik I."/>
            <person name="Dimitrov K.M."/>
            <person name="Suarez D.L."/>
            <person name="Swayne D.E."/>
        </authorList>
    </citation>
    <scope>NUCLEOTIDE SEQUENCE [LARGE SCALE GENOMIC DNA]</scope>
    <source>
        <strain evidence="3 4">CECT 7971</strain>
    </source>
</reference>
<dbReference type="PANTHER" id="PTHR43208">
    <property type="entry name" value="ABC TRANSPORTER SUBSTRATE-BINDING PROTEIN"/>
    <property type="match status" value="1"/>
</dbReference>
<accession>A0A1Y5TB80</accession>
<dbReference type="Pfam" id="PF02608">
    <property type="entry name" value="Bmp"/>
    <property type="match status" value="1"/>
</dbReference>
<dbReference type="InterPro" id="IPR006311">
    <property type="entry name" value="TAT_signal"/>
</dbReference>